<dbReference type="PANTHER" id="PTHR34145:SF68">
    <property type="entry name" value="FBD DOMAIN-CONTAINING PROTEIN"/>
    <property type="match status" value="1"/>
</dbReference>
<keyword evidence="1" id="KW-0677">Repeat</keyword>
<protein>
    <recommendedName>
        <fullName evidence="2">FBD domain-containing protein</fullName>
    </recommendedName>
</protein>
<proteinExistence type="predicted"/>
<keyword evidence="4" id="KW-1185">Reference proteome</keyword>
<dbReference type="Pfam" id="PF00646">
    <property type="entry name" value="F-box"/>
    <property type="match status" value="1"/>
</dbReference>
<dbReference type="Gene3D" id="1.25.40.10">
    <property type="entry name" value="Tetratricopeptide repeat domain"/>
    <property type="match status" value="2"/>
</dbReference>
<dbReference type="InterPro" id="IPR036047">
    <property type="entry name" value="F-box-like_dom_sf"/>
</dbReference>
<dbReference type="InterPro" id="IPR055357">
    <property type="entry name" value="LRR_At1g61320_AtMIF1"/>
</dbReference>
<dbReference type="Gene3D" id="3.80.10.10">
    <property type="entry name" value="Ribonuclease Inhibitor"/>
    <property type="match status" value="1"/>
</dbReference>
<dbReference type="Gene3D" id="1.20.1280.50">
    <property type="match status" value="1"/>
</dbReference>
<evidence type="ECO:0000313" key="3">
    <source>
        <dbReference type="EMBL" id="KAF7151444.1"/>
    </source>
</evidence>
<evidence type="ECO:0000259" key="2">
    <source>
        <dbReference type="SMART" id="SM00579"/>
    </source>
</evidence>
<dbReference type="PANTHER" id="PTHR34145">
    <property type="entry name" value="OS02G0105600 PROTEIN"/>
    <property type="match status" value="1"/>
</dbReference>
<gene>
    <name evidence="3" type="ORF">RHSIM_Rhsim02G0021500</name>
</gene>
<dbReference type="Pfam" id="PF23622">
    <property type="entry name" value="LRR_At1g61320_AtMIF1"/>
    <property type="match status" value="1"/>
</dbReference>
<comment type="caution">
    <text evidence="3">The sequence shown here is derived from an EMBL/GenBank/DDBJ whole genome shotgun (WGS) entry which is preliminary data.</text>
</comment>
<dbReference type="InterPro" id="IPR011990">
    <property type="entry name" value="TPR-like_helical_dom_sf"/>
</dbReference>
<dbReference type="Pfam" id="PF01535">
    <property type="entry name" value="PPR"/>
    <property type="match status" value="2"/>
</dbReference>
<organism evidence="3 4">
    <name type="scientific">Rhododendron simsii</name>
    <name type="common">Sims's rhododendron</name>
    <dbReference type="NCBI Taxonomy" id="118357"/>
    <lineage>
        <taxon>Eukaryota</taxon>
        <taxon>Viridiplantae</taxon>
        <taxon>Streptophyta</taxon>
        <taxon>Embryophyta</taxon>
        <taxon>Tracheophyta</taxon>
        <taxon>Spermatophyta</taxon>
        <taxon>Magnoliopsida</taxon>
        <taxon>eudicotyledons</taxon>
        <taxon>Gunneridae</taxon>
        <taxon>Pentapetalae</taxon>
        <taxon>asterids</taxon>
        <taxon>Ericales</taxon>
        <taxon>Ericaceae</taxon>
        <taxon>Ericoideae</taxon>
        <taxon>Rhodoreae</taxon>
        <taxon>Rhododendron</taxon>
    </lineage>
</organism>
<dbReference type="Proteomes" id="UP000626092">
    <property type="component" value="Unassembled WGS sequence"/>
</dbReference>
<feature type="domain" description="FBD" evidence="2">
    <location>
        <begin position="612"/>
        <end position="685"/>
    </location>
</feature>
<name>A0A834HCK3_RHOSS</name>
<dbReference type="EMBL" id="WJXA01000002">
    <property type="protein sequence ID" value="KAF7151444.1"/>
    <property type="molecule type" value="Genomic_DNA"/>
</dbReference>
<dbReference type="OrthoDB" id="613853at2759"/>
<dbReference type="SMART" id="SM00579">
    <property type="entry name" value="FBD"/>
    <property type="match status" value="1"/>
</dbReference>
<dbReference type="InterPro" id="IPR046848">
    <property type="entry name" value="E_motif"/>
</dbReference>
<dbReference type="InterPro" id="IPR053772">
    <property type="entry name" value="At1g61320/At1g61330-like"/>
</dbReference>
<dbReference type="InterPro" id="IPR002885">
    <property type="entry name" value="PPR_rpt"/>
</dbReference>
<dbReference type="Pfam" id="PF20431">
    <property type="entry name" value="E_motif"/>
    <property type="match status" value="1"/>
</dbReference>
<evidence type="ECO:0000256" key="1">
    <source>
        <dbReference type="ARBA" id="ARBA00022737"/>
    </source>
</evidence>
<dbReference type="SUPFAM" id="SSF52047">
    <property type="entry name" value="RNI-like"/>
    <property type="match status" value="1"/>
</dbReference>
<dbReference type="InterPro" id="IPR032675">
    <property type="entry name" value="LRR_dom_sf"/>
</dbReference>
<dbReference type="InterPro" id="IPR006566">
    <property type="entry name" value="FBD"/>
</dbReference>
<dbReference type="AlphaFoldDB" id="A0A834HCK3"/>
<sequence>MFFQPINDVSHIKKRIKRSVPPLNILPKLRRIAFAIELLSMGKKVRLASLQVGKKDDRNSDLEAAVSSVVSRRWRHLLTFVTHKDFNAAEMIVKFGRTKNHAFCEMERQKYVHCENQVFIFLIDATVEEWRVWFDLAKRYKGDIDKWLKFALPRRVQGLLLDLSMNGHHMRLFVKSCTNPYEMLGLIEGTTLNNLSSRSGELVHVKVVGPSLAVKHLEIGHFHHKSSLLSMGKEVRLASLQKKDDHYLEDRISLLPDELLIFILSLLSLKEAAVTSTLCTRWRHLWAFIGHLNFDAAETLASFRRNWMHHFRQTERKKYVNWVNQVVLGHKGPTIEEFRVRFDLDKRFKGHINKWLKFALGRKVQRLVLDLSLDHNHIRSYGKSYTIPFEMLGQCEWTSLKSSSSDFRIPPRYSSFGLKSLKELCLKCVNVSGEILECFLSSCPLLEILCVHGSGELVNFKVVGPSLALKCLEICDCDNIESIEVNNVNLVALRYDGPTKSFSLQNVPLLVEVSIWGSISWFMNDFLPQHSCCLSQLEIITLDISFLEEENSLTSLTPELTNVKKLVLVSSAVSDDGLLGCTSLLKVFPALQKLMRWINPDIAEREIMKAVKCPCPHLEEVELAGYYGRITDLELVRYFIENAVSLKKIVIHPHDRYSPEIPKEIDDTGKENAARVRAKQQLEGEVPAGGDAITFCAFLNACSDAEDLKLGRQLHGFVIRYGYEADVSVANGAIDLGRSVHALAAKACLEKNVFVGSALVDMYGKCGSIEDCEIVFHEMGETMREIRSVGEEKREKQLSERTQALFQEMTFGIHEVGPNYVTLVCVLSACSRAGEVKMGMEIFESRRGRYGIEPGIEHYACVVDMLAVYGKPELGRVAAENLFELDPHESGNHVLLLSMFAASGRWEEANLVRKETKDVGTKKGVGCSWISVKNSVNVFQAKDNSHEMNSEIQKMLTKPKISAAYQDQSC</sequence>
<dbReference type="SUPFAM" id="SSF81383">
    <property type="entry name" value="F-box domain"/>
    <property type="match status" value="1"/>
</dbReference>
<accession>A0A834HCK3</accession>
<evidence type="ECO:0000313" key="4">
    <source>
        <dbReference type="Proteomes" id="UP000626092"/>
    </source>
</evidence>
<dbReference type="InterPro" id="IPR001810">
    <property type="entry name" value="F-box_dom"/>
</dbReference>
<reference evidence="3" key="1">
    <citation type="submission" date="2019-11" db="EMBL/GenBank/DDBJ databases">
        <authorList>
            <person name="Liu Y."/>
            <person name="Hou J."/>
            <person name="Li T.-Q."/>
            <person name="Guan C.-H."/>
            <person name="Wu X."/>
            <person name="Wu H.-Z."/>
            <person name="Ling F."/>
            <person name="Zhang R."/>
            <person name="Shi X.-G."/>
            <person name="Ren J.-P."/>
            <person name="Chen E.-F."/>
            <person name="Sun J.-M."/>
        </authorList>
    </citation>
    <scope>NUCLEOTIDE SEQUENCE</scope>
    <source>
        <strain evidence="3">Adult_tree_wgs_1</strain>
        <tissue evidence="3">Leaves</tissue>
    </source>
</reference>